<name>A0A845SN72_9GAMM</name>
<keyword evidence="2" id="KW-1185">Reference proteome</keyword>
<protein>
    <submittedName>
        <fullName evidence="1">Asp/Glu racemase</fullName>
    </submittedName>
</protein>
<dbReference type="EMBL" id="WUBS01000012">
    <property type="protein sequence ID" value="NDL64374.1"/>
    <property type="molecule type" value="Genomic_DNA"/>
</dbReference>
<accession>A0A845SN72</accession>
<comment type="caution">
    <text evidence="1">The sequence shown here is derived from an EMBL/GenBank/DDBJ whole genome shotgun (WGS) entry which is preliminary data.</text>
</comment>
<dbReference type="GO" id="GO:0047661">
    <property type="term" value="F:amino-acid racemase activity"/>
    <property type="evidence" value="ECO:0007669"/>
    <property type="project" value="InterPro"/>
</dbReference>
<reference evidence="1 2" key="1">
    <citation type="submission" date="2019-12" db="EMBL/GenBank/DDBJ databases">
        <authorList>
            <person name="Lee S.D."/>
        </authorList>
    </citation>
    <scope>NUCLEOTIDE SEQUENCE [LARGE SCALE GENOMIC DNA]</scope>
    <source>
        <strain evidence="1 2">SAP-6</strain>
    </source>
</reference>
<dbReference type="Proteomes" id="UP000461443">
    <property type="component" value="Unassembled WGS sequence"/>
</dbReference>
<sequence length="217" mass="22684">MQIACLHTAASNIDVFERAAGKLGLSAGTLRHEVREDLLDAVECAGGITATIADETAAILLKLAQEADAVILTCSTLGPAVDSISAMSYVPILRVDIAIAERAIAIGGMIVVLCAAETTMAATSRLFSDAIQHSLVSSVHISLVPDAWALFKAGRQDAYLSTIARSVEHAYEEGATMVVLAQASMADAAELVNHWPTPITSPQSGLMAAINRISTEI</sequence>
<reference evidence="1 2" key="2">
    <citation type="submission" date="2020-02" db="EMBL/GenBank/DDBJ databases">
        <title>The new genus of Enterobacteriales.</title>
        <authorList>
            <person name="Kim I.S."/>
        </authorList>
    </citation>
    <scope>NUCLEOTIDE SEQUENCE [LARGE SCALE GENOMIC DNA]</scope>
    <source>
        <strain evidence="1 2">SAP-6</strain>
    </source>
</reference>
<dbReference type="InterPro" id="IPR015942">
    <property type="entry name" value="Asp/Glu/hydantoin_racemase"/>
</dbReference>
<dbReference type="AlphaFoldDB" id="A0A845SN72"/>
<gene>
    <name evidence="1" type="ORF">GRH90_16705</name>
</gene>
<evidence type="ECO:0000313" key="2">
    <source>
        <dbReference type="Proteomes" id="UP000461443"/>
    </source>
</evidence>
<dbReference type="RefSeq" id="WP_162367096.1">
    <property type="nucleotide sequence ID" value="NZ_WUBS01000012.1"/>
</dbReference>
<proteinExistence type="predicted"/>
<dbReference type="Pfam" id="PF01177">
    <property type="entry name" value="Asp_Glu_race"/>
    <property type="match status" value="1"/>
</dbReference>
<evidence type="ECO:0000313" key="1">
    <source>
        <dbReference type="EMBL" id="NDL64374.1"/>
    </source>
</evidence>
<organism evidence="1 2">
    <name type="scientific">Acerihabitans arboris</name>
    <dbReference type="NCBI Taxonomy" id="2691583"/>
    <lineage>
        <taxon>Bacteria</taxon>
        <taxon>Pseudomonadati</taxon>
        <taxon>Pseudomonadota</taxon>
        <taxon>Gammaproteobacteria</taxon>
        <taxon>Enterobacterales</taxon>
        <taxon>Pectobacteriaceae</taxon>
        <taxon>Acerihabitans</taxon>
    </lineage>
</organism>